<dbReference type="PANTHER" id="PTHR43877">
    <property type="entry name" value="AMINOALKYLPHOSPHONATE N-ACETYLTRANSFERASE-RELATED-RELATED"/>
    <property type="match status" value="1"/>
</dbReference>
<reference evidence="6" key="1">
    <citation type="journal article" date="2019" name="Int. J. Syst. Evol. Microbiol.">
        <title>The Global Catalogue of Microorganisms (GCM) 10K type strain sequencing project: providing services to taxonomists for standard genome sequencing and annotation.</title>
        <authorList>
            <consortium name="The Broad Institute Genomics Platform"/>
            <consortium name="The Broad Institute Genome Sequencing Center for Infectious Disease"/>
            <person name="Wu L."/>
            <person name="Ma J."/>
        </authorList>
    </citation>
    <scope>NUCLEOTIDE SEQUENCE [LARGE SCALE GENOMIC DNA]</scope>
    <source>
        <strain evidence="6">CGMCC 4.7304</strain>
    </source>
</reference>
<feature type="region of interest" description="Disordered" evidence="3">
    <location>
        <begin position="1"/>
        <end position="20"/>
    </location>
</feature>
<feature type="domain" description="N-acetyltransferase" evidence="4">
    <location>
        <begin position="1"/>
        <end position="122"/>
    </location>
</feature>
<proteinExistence type="predicted"/>
<protein>
    <submittedName>
        <fullName evidence="5">GNAT family N-acetyltransferase</fullName>
        <ecNumber evidence="5">2.3.1.-</ecNumber>
    </submittedName>
</protein>
<dbReference type="PANTHER" id="PTHR43877:SF2">
    <property type="entry name" value="AMINOALKYLPHOSPHONATE N-ACETYLTRANSFERASE-RELATED"/>
    <property type="match status" value="1"/>
</dbReference>
<evidence type="ECO:0000313" key="6">
    <source>
        <dbReference type="Proteomes" id="UP001596083"/>
    </source>
</evidence>
<dbReference type="GO" id="GO:0016746">
    <property type="term" value="F:acyltransferase activity"/>
    <property type="evidence" value="ECO:0007669"/>
    <property type="project" value="UniProtKB-KW"/>
</dbReference>
<accession>A0ABW0Z5Q9</accession>
<keyword evidence="2 5" id="KW-0012">Acyltransferase</keyword>
<dbReference type="InterPro" id="IPR050832">
    <property type="entry name" value="Bact_Acetyltransf"/>
</dbReference>
<evidence type="ECO:0000256" key="2">
    <source>
        <dbReference type="ARBA" id="ARBA00023315"/>
    </source>
</evidence>
<dbReference type="PROSITE" id="PS51186">
    <property type="entry name" value="GNAT"/>
    <property type="match status" value="2"/>
</dbReference>
<organism evidence="5 6">
    <name type="scientific">Streptomyces gamaensis</name>
    <dbReference type="NCBI Taxonomy" id="1763542"/>
    <lineage>
        <taxon>Bacteria</taxon>
        <taxon>Bacillati</taxon>
        <taxon>Actinomycetota</taxon>
        <taxon>Actinomycetes</taxon>
        <taxon>Kitasatosporales</taxon>
        <taxon>Streptomycetaceae</taxon>
        <taxon>Streptomyces</taxon>
    </lineage>
</organism>
<evidence type="ECO:0000313" key="5">
    <source>
        <dbReference type="EMBL" id="MFC5723268.1"/>
    </source>
</evidence>
<dbReference type="Gene3D" id="3.40.630.30">
    <property type="match status" value="2"/>
</dbReference>
<dbReference type="InterPro" id="IPR000182">
    <property type="entry name" value="GNAT_dom"/>
</dbReference>
<name>A0ABW0Z5Q9_9ACTN</name>
<dbReference type="RefSeq" id="WP_390319377.1">
    <property type="nucleotide sequence ID" value="NZ_JBHSPB010000016.1"/>
</dbReference>
<gene>
    <name evidence="5" type="ORF">ACFP1Z_24195</name>
</gene>
<comment type="caution">
    <text evidence="5">The sequence shown here is derived from an EMBL/GenBank/DDBJ whole genome shotgun (WGS) entry which is preliminary data.</text>
</comment>
<feature type="compositionally biased region" description="Basic and acidic residues" evidence="3">
    <location>
        <begin position="9"/>
        <end position="19"/>
    </location>
</feature>
<evidence type="ECO:0000256" key="3">
    <source>
        <dbReference type="SAM" id="MobiDB-lite"/>
    </source>
</evidence>
<dbReference type="EC" id="2.3.1.-" evidence="5"/>
<keyword evidence="1 5" id="KW-0808">Transferase</keyword>
<feature type="domain" description="N-acetyltransferase" evidence="4">
    <location>
        <begin position="125"/>
        <end position="278"/>
    </location>
</feature>
<evidence type="ECO:0000259" key="4">
    <source>
        <dbReference type="PROSITE" id="PS51186"/>
    </source>
</evidence>
<keyword evidence="6" id="KW-1185">Reference proteome</keyword>
<dbReference type="Pfam" id="PF00583">
    <property type="entry name" value="Acetyltransf_1"/>
    <property type="match status" value="2"/>
</dbReference>
<dbReference type="EMBL" id="JBHSPB010000016">
    <property type="protein sequence ID" value="MFC5723268.1"/>
    <property type="molecule type" value="Genomic_DNA"/>
</dbReference>
<evidence type="ECO:0000256" key="1">
    <source>
        <dbReference type="ARBA" id="ARBA00022679"/>
    </source>
</evidence>
<dbReference type="InterPro" id="IPR016181">
    <property type="entry name" value="Acyl_CoA_acyltransferase"/>
</dbReference>
<dbReference type="SUPFAM" id="SSF55729">
    <property type="entry name" value="Acyl-CoA N-acyltransferases (Nat)"/>
    <property type="match status" value="2"/>
</dbReference>
<sequence>MTTTLRPTAPERRTDDGGRSRTYQICVNSRPVGTVELATDAAFGPTVGRVLRLTVDERERRRGRGTVAALAAEEVLRGWGCARVEIAVDAHATVALGLAHALGYTERNRHLAKTLTTVPRLPEGTEGRPMTEAEFAAWESGARRGYAQDLADRGVPAGQARAKAEADHRHALPDGQTSPGVIFSTLLHRGSPVGILWLVLRDRGPGRPGAHVYDIEVAEAHRRRGHGRSLMLLAEAQALAAGADRLGLNVFAGNTPALRLYTSLGYEPQSHHLYKPLL</sequence>
<dbReference type="Proteomes" id="UP001596083">
    <property type="component" value="Unassembled WGS sequence"/>
</dbReference>